<evidence type="ECO:0000313" key="1">
    <source>
        <dbReference type="EMBL" id="KAI6093044.1"/>
    </source>
</evidence>
<organism evidence="1 2">
    <name type="scientific">Hypoxylon rubiginosum</name>
    <dbReference type="NCBI Taxonomy" id="110542"/>
    <lineage>
        <taxon>Eukaryota</taxon>
        <taxon>Fungi</taxon>
        <taxon>Dikarya</taxon>
        <taxon>Ascomycota</taxon>
        <taxon>Pezizomycotina</taxon>
        <taxon>Sordariomycetes</taxon>
        <taxon>Xylariomycetidae</taxon>
        <taxon>Xylariales</taxon>
        <taxon>Hypoxylaceae</taxon>
        <taxon>Hypoxylon</taxon>
    </lineage>
</organism>
<proteinExistence type="predicted"/>
<gene>
    <name evidence="1" type="ORF">F4821DRAFT_276730</name>
</gene>
<name>A0ACC0DK17_9PEZI</name>
<dbReference type="Proteomes" id="UP001497680">
    <property type="component" value="Unassembled WGS sequence"/>
</dbReference>
<protein>
    <submittedName>
        <fullName evidence="1">Uncharacterized protein</fullName>
    </submittedName>
</protein>
<dbReference type="EMBL" id="MU394281">
    <property type="protein sequence ID" value="KAI6093044.1"/>
    <property type="molecule type" value="Genomic_DNA"/>
</dbReference>
<reference evidence="1 2" key="1">
    <citation type="journal article" date="2022" name="New Phytol.">
        <title>Ecological generalism drives hyperdiversity of secondary metabolite gene clusters in xylarialean endophytes.</title>
        <authorList>
            <person name="Franco M.E.E."/>
            <person name="Wisecaver J.H."/>
            <person name="Arnold A.E."/>
            <person name="Ju Y.M."/>
            <person name="Slot J.C."/>
            <person name="Ahrendt S."/>
            <person name="Moore L.P."/>
            <person name="Eastman K.E."/>
            <person name="Scott K."/>
            <person name="Konkel Z."/>
            <person name="Mondo S.J."/>
            <person name="Kuo A."/>
            <person name="Hayes R.D."/>
            <person name="Haridas S."/>
            <person name="Andreopoulos B."/>
            <person name="Riley R."/>
            <person name="LaButti K."/>
            <person name="Pangilinan J."/>
            <person name="Lipzen A."/>
            <person name="Amirebrahimi M."/>
            <person name="Yan J."/>
            <person name="Adam C."/>
            <person name="Keymanesh K."/>
            <person name="Ng V."/>
            <person name="Louie K."/>
            <person name="Northen T."/>
            <person name="Drula E."/>
            <person name="Henrissat B."/>
            <person name="Hsieh H.M."/>
            <person name="Youens-Clark K."/>
            <person name="Lutzoni F."/>
            <person name="Miadlikowska J."/>
            <person name="Eastwood D.C."/>
            <person name="Hamelin R.C."/>
            <person name="Grigoriev I.V."/>
            <person name="U'Ren J.M."/>
        </authorList>
    </citation>
    <scope>NUCLEOTIDE SEQUENCE [LARGE SCALE GENOMIC DNA]</scope>
    <source>
        <strain evidence="1 2">ER1909</strain>
    </source>
</reference>
<comment type="caution">
    <text evidence="1">The sequence shown here is derived from an EMBL/GenBank/DDBJ whole genome shotgun (WGS) entry which is preliminary data.</text>
</comment>
<evidence type="ECO:0000313" key="2">
    <source>
        <dbReference type="Proteomes" id="UP001497680"/>
    </source>
</evidence>
<accession>A0ACC0DK17</accession>
<keyword evidence="2" id="KW-1185">Reference proteome</keyword>
<sequence>MADFAWLRVGQRPRTPSTPNSPTPPNRGPPRKPSHLSLQTRFSSSPEPLTSSSDTNLLIRDQDRIWYNPSLNQMVEALQVELMSHGAMQPVPVRFNAYILHLIEGFAHAQKRVRASNVAQAGAEQSLEKHLEHFKSVADEWLEREAQYKAEIKRLEVLLARASSDGLEAVTLARTNSVIDRNGPQAKQFVSELKRITTPLDTTFETDERESGFRPLGVTNNGSSLGHYGSQKVRNSLSVNIDYDNDFIASEKIRRQDIASDRVNPRIGDRRARRTKVVTPKPKRDTMVTAGGTKSSAGLAYDTPLFSDNIYSPSEASGKVELVQREGMKEGRQPSRQILESLLACERTLHEGSENVLPPPRSAARPSSEHNPDQFNKDTITHDPDYRHLRSLSGFSFVTGDDAFTTSAGDGCSRESTRAAGLGMDSGNNIELRQYGGTTSQHAGDGFYNDSARYSPQLSNGEAHKYAATSHKHDDTLKGIRARQARVHDVREQYAYYLNTPHNTDEQLGGK</sequence>